<evidence type="ECO:0000256" key="5">
    <source>
        <dbReference type="ARBA" id="ARBA00023242"/>
    </source>
</evidence>
<keyword evidence="5" id="KW-0539">Nucleus</keyword>
<dbReference type="PANTHER" id="PTHR45781">
    <property type="entry name" value="AGAP000281-PA"/>
    <property type="match status" value="1"/>
</dbReference>
<keyword evidence="3" id="KW-0158">Chromosome</keyword>
<proteinExistence type="predicted"/>
<comment type="subcellular location">
    <subcellularLocation>
        <location evidence="2">Chromosome</location>
    </subcellularLocation>
    <subcellularLocation>
        <location evidence="1">Nucleus</location>
    </subcellularLocation>
</comment>
<evidence type="ECO:0000256" key="4">
    <source>
        <dbReference type="ARBA" id="ARBA00023125"/>
    </source>
</evidence>
<evidence type="ECO:0000256" key="1">
    <source>
        <dbReference type="ARBA" id="ARBA00004123"/>
    </source>
</evidence>
<organism evidence="7 8">
    <name type="scientific">Albula goreensis</name>
    <dbReference type="NCBI Taxonomy" id="1534307"/>
    <lineage>
        <taxon>Eukaryota</taxon>
        <taxon>Metazoa</taxon>
        <taxon>Chordata</taxon>
        <taxon>Craniata</taxon>
        <taxon>Vertebrata</taxon>
        <taxon>Euteleostomi</taxon>
        <taxon>Actinopterygii</taxon>
        <taxon>Neopterygii</taxon>
        <taxon>Teleostei</taxon>
        <taxon>Albuliformes</taxon>
        <taxon>Albulidae</taxon>
        <taxon>Albula</taxon>
    </lineage>
</organism>
<protein>
    <recommendedName>
        <fullName evidence="9">TOX high mobility group box family member 4</fullName>
    </recommendedName>
</protein>
<dbReference type="GO" id="GO:0006357">
    <property type="term" value="P:regulation of transcription by RNA polymerase II"/>
    <property type="evidence" value="ECO:0007669"/>
    <property type="project" value="TreeGrafter"/>
</dbReference>
<evidence type="ECO:0000256" key="2">
    <source>
        <dbReference type="ARBA" id="ARBA00004286"/>
    </source>
</evidence>
<dbReference type="GO" id="GO:0005634">
    <property type="term" value="C:nucleus"/>
    <property type="evidence" value="ECO:0007669"/>
    <property type="project" value="UniProtKB-SubCell"/>
</dbReference>
<accession>A0A8T3D1H6</accession>
<evidence type="ECO:0008006" key="9">
    <source>
        <dbReference type="Google" id="ProtNLM"/>
    </source>
</evidence>
<evidence type="ECO:0000313" key="7">
    <source>
        <dbReference type="EMBL" id="KAI1888665.1"/>
    </source>
</evidence>
<dbReference type="Proteomes" id="UP000829720">
    <property type="component" value="Unassembled WGS sequence"/>
</dbReference>
<dbReference type="GO" id="GO:0005694">
    <property type="term" value="C:chromosome"/>
    <property type="evidence" value="ECO:0007669"/>
    <property type="project" value="UniProtKB-SubCell"/>
</dbReference>
<evidence type="ECO:0000256" key="3">
    <source>
        <dbReference type="ARBA" id="ARBA00022454"/>
    </source>
</evidence>
<dbReference type="GO" id="GO:0031490">
    <property type="term" value="F:chromatin DNA binding"/>
    <property type="evidence" value="ECO:0007669"/>
    <property type="project" value="TreeGrafter"/>
</dbReference>
<evidence type="ECO:0000313" key="8">
    <source>
        <dbReference type="Proteomes" id="UP000829720"/>
    </source>
</evidence>
<keyword evidence="4" id="KW-0238">DNA-binding</keyword>
<dbReference type="OrthoDB" id="9950610at2759"/>
<name>A0A8T3D1H6_9TELE</name>
<dbReference type="PANTHER" id="PTHR45781:SF2">
    <property type="entry name" value="TOX HIGH MOBILITY GROUP BOX FAMILY MEMBER 4"/>
    <property type="match status" value="1"/>
</dbReference>
<feature type="region of interest" description="Disordered" evidence="6">
    <location>
        <begin position="26"/>
        <end position="47"/>
    </location>
</feature>
<gene>
    <name evidence="7" type="ORF">AGOR_G00187480</name>
</gene>
<keyword evidence="8" id="KW-1185">Reference proteome</keyword>
<dbReference type="AlphaFoldDB" id="A0A8T3D1H6"/>
<dbReference type="InterPro" id="IPR051365">
    <property type="entry name" value="TOX_HMG-box_domain"/>
</dbReference>
<evidence type="ECO:0000256" key="6">
    <source>
        <dbReference type="SAM" id="MobiDB-lite"/>
    </source>
</evidence>
<comment type="caution">
    <text evidence="7">The sequence shown here is derived from an EMBL/GenBank/DDBJ whole genome shotgun (WGS) entry which is preliminary data.</text>
</comment>
<sequence>MNTITNICTSNIILDLLQVTTWSRTGAHKNNAPSPAPSPSTGPSPRLRLSQREVEVTVASGPELSATPGPPGCCLCAGCTNPPIESKDWDREYCSNECVATHGRYALYTHTQHGVFSQ</sequence>
<dbReference type="EMBL" id="JAERUA010000017">
    <property type="protein sequence ID" value="KAI1888665.1"/>
    <property type="molecule type" value="Genomic_DNA"/>
</dbReference>
<reference evidence="7" key="1">
    <citation type="submission" date="2021-01" db="EMBL/GenBank/DDBJ databases">
        <authorList>
            <person name="Zahm M."/>
            <person name="Roques C."/>
            <person name="Cabau C."/>
            <person name="Klopp C."/>
            <person name="Donnadieu C."/>
            <person name="Jouanno E."/>
            <person name="Lampietro C."/>
            <person name="Louis A."/>
            <person name="Herpin A."/>
            <person name="Echchiki A."/>
            <person name="Berthelot C."/>
            <person name="Parey E."/>
            <person name="Roest-Crollius H."/>
            <person name="Braasch I."/>
            <person name="Postlethwait J."/>
            <person name="Bobe J."/>
            <person name="Montfort J."/>
            <person name="Bouchez O."/>
            <person name="Begum T."/>
            <person name="Mejri S."/>
            <person name="Adams A."/>
            <person name="Chen W.-J."/>
            <person name="Guiguen Y."/>
        </authorList>
    </citation>
    <scope>NUCLEOTIDE SEQUENCE</scope>
    <source>
        <tissue evidence="7">Blood</tissue>
    </source>
</reference>